<feature type="domain" description="Peptidase S1" evidence="6">
    <location>
        <begin position="281"/>
        <end position="509"/>
    </location>
</feature>
<organism evidence="7 8">
    <name type="scientific">Tenebrio molitor</name>
    <name type="common">Yellow mealworm beetle</name>
    <dbReference type="NCBI Taxonomy" id="7067"/>
    <lineage>
        <taxon>Eukaryota</taxon>
        <taxon>Metazoa</taxon>
        <taxon>Ecdysozoa</taxon>
        <taxon>Arthropoda</taxon>
        <taxon>Hexapoda</taxon>
        <taxon>Insecta</taxon>
        <taxon>Pterygota</taxon>
        <taxon>Neoptera</taxon>
        <taxon>Endopterygota</taxon>
        <taxon>Coleoptera</taxon>
        <taxon>Polyphaga</taxon>
        <taxon>Cucujiformia</taxon>
        <taxon>Tenebrionidae</taxon>
        <taxon>Tenebrio</taxon>
    </lineage>
</organism>
<reference evidence="7" key="1">
    <citation type="journal article" date="2020" name="J Insects Food Feed">
        <title>The yellow mealworm (Tenebrio molitor) genome: a resource for the emerging insects as food and feed industry.</title>
        <authorList>
            <person name="Eriksson T."/>
            <person name="Andere A."/>
            <person name="Kelstrup H."/>
            <person name="Emery V."/>
            <person name="Picard C."/>
        </authorList>
    </citation>
    <scope>NUCLEOTIDE SEQUENCE</scope>
    <source>
        <strain evidence="7">Stoneville</strain>
        <tissue evidence="7">Whole head</tissue>
    </source>
</reference>
<evidence type="ECO:0000313" key="7">
    <source>
        <dbReference type="EMBL" id="KAH0820945.1"/>
    </source>
</evidence>
<dbReference type="CDD" id="cd00190">
    <property type="entry name" value="Tryp_SPc"/>
    <property type="match status" value="2"/>
</dbReference>
<dbReference type="EMBL" id="JABDTM020010086">
    <property type="protein sequence ID" value="KAH0820945.1"/>
    <property type="molecule type" value="Genomic_DNA"/>
</dbReference>
<evidence type="ECO:0000259" key="6">
    <source>
        <dbReference type="PROSITE" id="PS50240"/>
    </source>
</evidence>
<dbReference type="InterPro" id="IPR036875">
    <property type="entry name" value="Znf_CCHC_sf"/>
</dbReference>
<dbReference type="InterPro" id="IPR043504">
    <property type="entry name" value="Peptidase_S1_PA_chymotrypsin"/>
</dbReference>
<feature type="domain" description="CCHC-type" evidence="5">
    <location>
        <begin position="693"/>
        <end position="708"/>
    </location>
</feature>
<evidence type="ECO:0000256" key="2">
    <source>
        <dbReference type="PROSITE-ProRule" id="PRU00047"/>
    </source>
</evidence>
<gene>
    <name evidence="7" type="ORF">GEV33_001846</name>
</gene>
<dbReference type="FunFam" id="2.40.10.10:FF:000004">
    <property type="entry name" value="Tryptase gamma 1"/>
    <property type="match status" value="2"/>
</dbReference>
<dbReference type="InterPro" id="IPR009003">
    <property type="entry name" value="Peptidase_S1_PA"/>
</dbReference>
<dbReference type="PRINTS" id="PR00722">
    <property type="entry name" value="CHYMOTRYPSIN"/>
</dbReference>
<proteinExistence type="predicted"/>
<dbReference type="Gene3D" id="4.10.60.10">
    <property type="entry name" value="Zinc finger, CCHC-type"/>
    <property type="match status" value="1"/>
</dbReference>
<dbReference type="GO" id="GO:0006508">
    <property type="term" value="P:proteolysis"/>
    <property type="evidence" value="ECO:0007669"/>
    <property type="project" value="InterPro"/>
</dbReference>
<dbReference type="InterPro" id="IPR021109">
    <property type="entry name" value="Peptidase_aspartic_dom_sf"/>
</dbReference>
<dbReference type="InterPro" id="IPR001314">
    <property type="entry name" value="Peptidase_S1A"/>
</dbReference>
<dbReference type="PROSITE" id="PS00134">
    <property type="entry name" value="TRYPSIN_HIS"/>
    <property type="match status" value="2"/>
</dbReference>
<keyword evidence="2" id="KW-0863">Zinc-finger</keyword>
<evidence type="ECO:0008006" key="9">
    <source>
        <dbReference type="Google" id="ProtNLM"/>
    </source>
</evidence>
<dbReference type="Proteomes" id="UP000719412">
    <property type="component" value="Unassembled WGS sequence"/>
</dbReference>
<dbReference type="GO" id="GO:0003676">
    <property type="term" value="F:nucleic acid binding"/>
    <property type="evidence" value="ECO:0007669"/>
    <property type="project" value="InterPro"/>
</dbReference>
<dbReference type="PROSITE" id="PS51257">
    <property type="entry name" value="PROKAR_LIPOPROTEIN"/>
    <property type="match status" value="1"/>
</dbReference>
<dbReference type="PROSITE" id="PS50240">
    <property type="entry name" value="TRYPSIN_DOM"/>
    <property type="match status" value="2"/>
</dbReference>
<reference evidence="7" key="2">
    <citation type="submission" date="2021-08" db="EMBL/GenBank/DDBJ databases">
        <authorList>
            <person name="Eriksson T."/>
        </authorList>
    </citation>
    <scope>NUCLEOTIDE SEQUENCE</scope>
    <source>
        <strain evidence="7">Stoneville</strain>
        <tissue evidence="7">Whole head</tissue>
    </source>
</reference>
<evidence type="ECO:0000259" key="5">
    <source>
        <dbReference type="PROSITE" id="PS50158"/>
    </source>
</evidence>
<dbReference type="SMART" id="SM00020">
    <property type="entry name" value="Tryp_SPc"/>
    <property type="match status" value="2"/>
</dbReference>
<dbReference type="SMART" id="SM00343">
    <property type="entry name" value="ZnF_C2HC"/>
    <property type="match status" value="2"/>
</dbReference>
<dbReference type="InterPro" id="IPR018114">
    <property type="entry name" value="TRYPSIN_HIS"/>
</dbReference>
<keyword evidence="2" id="KW-0479">Metal-binding</keyword>
<accession>A0A8J6HLH8</accession>
<protein>
    <recommendedName>
        <fullName evidence="9">Serine proteinase</fullName>
    </recommendedName>
</protein>
<dbReference type="PANTHER" id="PTHR24252">
    <property type="entry name" value="ACROSIN-RELATED"/>
    <property type="match status" value="1"/>
</dbReference>
<dbReference type="AlphaFoldDB" id="A0A8J6HLH8"/>
<dbReference type="GO" id="GO:0008270">
    <property type="term" value="F:zinc ion binding"/>
    <property type="evidence" value="ECO:0007669"/>
    <property type="project" value="UniProtKB-KW"/>
</dbReference>
<dbReference type="PROSITE" id="PS50158">
    <property type="entry name" value="ZF_CCHC"/>
    <property type="match status" value="2"/>
</dbReference>
<feature type="domain" description="Peptidase S1" evidence="6">
    <location>
        <begin position="30"/>
        <end position="285"/>
    </location>
</feature>
<dbReference type="InterPro" id="IPR001878">
    <property type="entry name" value="Znf_CCHC"/>
</dbReference>
<feature type="region of interest" description="Disordered" evidence="3">
    <location>
        <begin position="956"/>
        <end position="995"/>
    </location>
</feature>
<dbReference type="Gene3D" id="2.40.70.10">
    <property type="entry name" value="Acid Proteases"/>
    <property type="match status" value="1"/>
</dbReference>
<evidence type="ECO:0000313" key="8">
    <source>
        <dbReference type="Proteomes" id="UP000719412"/>
    </source>
</evidence>
<keyword evidence="1" id="KW-1015">Disulfide bond</keyword>
<comment type="caution">
    <text evidence="7">The sequence shown here is derived from an EMBL/GenBank/DDBJ whole genome shotgun (WGS) entry which is preliminary data.</text>
</comment>
<feature type="compositionally biased region" description="Basic and acidic residues" evidence="3">
    <location>
        <begin position="629"/>
        <end position="647"/>
    </location>
</feature>
<keyword evidence="4" id="KW-0732">Signal</keyword>
<dbReference type="SUPFAM" id="SSF50494">
    <property type="entry name" value="Trypsin-like serine proteases"/>
    <property type="match status" value="2"/>
</dbReference>
<feature type="domain" description="CCHC-type" evidence="5">
    <location>
        <begin position="652"/>
        <end position="668"/>
    </location>
</feature>
<feature type="chain" id="PRO_5035299359" description="Serine proteinase" evidence="4">
    <location>
        <begin position="17"/>
        <end position="995"/>
    </location>
</feature>
<dbReference type="Pfam" id="PF00089">
    <property type="entry name" value="Trypsin"/>
    <property type="match status" value="2"/>
</dbReference>
<dbReference type="PANTHER" id="PTHR24252:SF7">
    <property type="entry name" value="HYALIN"/>
    <property type="match status" value="1"/>
</dbReference>
<feature type="region of interest" description="Disordered" evidence="3">
    <location>
        <begin position="603"/>
        <end position="649"/>
    </location>
</feature>
<feature type="signal peptide" evidence="4">
    <location>
        <begin position="1"/>
        <end position="16"/>
    </location>
</feature>
<sequence>MKVFLVIFFWVSSACSMIPVEKIPTRESRIIGGSNARAGQFPWQAFIILDNPTGRYFCGGALITNEWVLTAAHCVYGVTLFTIHLGSTTILTGDENRIILSTATYTVHPQYNQNTLENDVGLIKLHMPITFTDYIQPIAIASTGQTVEGSVVTAAGWGQTSDSAAGINNNLQYVELSIISNAECQITYGSQIKAGMVCAVGNFNEGICIGDTGSALVLPGGEPVHVGIASFMSQSGCERSRIIGGQVARAAEFPWQVAIYVDTVDGKFFCGGSLLNREWILTAAHCLYNGRLYTIQLGSTTLQSGDANRVVVATSTAVIFPNFDPETLEHDIGLIKLHMEITLTDYIQPITLAEVGDTVEGMPAIAVGWGQISDCKFTVRLTLSGLANDLHYVTMVVISNAECRLTYGDQVKSTMFCTVGNYNEGICTGALSNDPFPIACLDIAILVALFFVGAFQETTRGSLIIQKYQQIIKCISFFNKLIQLVKLVTLVPNVGLELTRWNWSEKSRLDEKKLSGKVKTAGNATSGNLVMSPEQFERLLASLKTESSPTPSGNLADCKSRFAGAKGEPVAAFIDAVTIYKDCVGVSDLNALKGLAMLLDGAAAPPPPSRGPPDGHDIWASQQQNPKTRGAEDALKEDEIPDIEKGTKTRPKCSYCGAHGHTEKECRKLARSQEATSARQETTTRTTSGQTICFVCRQPGHVRSQCPNERPQRNSTTAEILTAGLGDVCRAFMPVTIAGKEGLAYVDSGASGSIAGHNLYGHLKRIKAPFTRLTQELTMADGEPVEIATEVYKVQVQVNGRIVHTSVTAIPEHSRGKTLLGMDFIKAADVILDFPRMQWRFRNQPNWAPLVSEKEVSPVASTVQLEPLRDNEGTELDQVQKDQLVRLLDSHKEVFEKSEEPTRYAEHRITLTDESPIATTPYRMSPQRRTLLEEEIQRVVEESVIEDLPYISRTDASSHALRPCLLQGEDSDEKPLEEGDPDGCLRDNPTSEEDR</sequence>
<evidence type="ECO:0000256" key="1">
    <source>
        <dbReference type="ARBA" id="ARBA00023157"/>
    </source>
</evidence>
<evidence type="ECO:0000256" key="4">
    <source>
        <dbReference type="SAM" id="SignalP"/>
    </source>
</evidence>
<dbReference type="Pfam" id="PF00098">
    <property type="entry name" value="zf-CCHC"/>
    <property type="match status" value="1"/>
</dbReference>
<keyword evidence="8" id="KW-1185">Reference proteome</keyword>
<evidence type="ECO:0000256" key="3">
    <source>
        <dbReference type="SAM" id="MobiDB-lite"/>
    </source>
</evidence>
<dbReference type="GO" id="GO:0004252">
    <property type="term" value="F:serine-type endopeptidase activity"/>
    <property type="evidence" value="ECO:0007669"/>
    <property type="project" value="InterPro"/>
</dbReference>
<keyword evidence="2" id="KW-0862">Zinc</keyword>
<dbReference type="InterPro" id="IPR001254">
    <property type="entry name" value="Trypsin_dom"/>
</dbReference>
<name>A0A8J6HLH8_TENMO</name>
<dbReference type="Gene3D" id="2.40.10.10">
    <property type="entry name" value="Trypsin-like serine proteases"/>
    <property type="match status" value="2"/>
</dbReference>
<dbReference type="SUPFAM" id="SSF50630">
    <property type="entry name" value="Acid proteases"/>
    <property type="match status" value="1"/>
</dbReference>
<dbReference type="SUPFAM" id="SSF57756">
    <property type="entry name" value="Retrovirus zinc finger-like domains"/>
    <property type="match status" value="1"/>
</dbReference>